<feature type="transmembrane region" description="Helical" evidence="5">
    <location>
        <begin position="175"/>
        <end position="193"/>
    </location>
</feature>
<gene>
    <name evidence="7" type="ORF">CCAP1982_LOCUS11032</name>
</gene>
<evidence type="ECO:0000256" key="5">
    <source>
        <dbReference type="SAM" id="Phobius"/>
    </source>
</evidence>
<dbReference type="EMBL" id="CAJHJT010000034">
    <property type="protein sequence ID" value="CAD7002543.1"/>
    <property type="molecule type" value="Genomic_DNA"/>
</dbReference>
<feature type="transmembrane region" description="Helical" evidence="5">
    <location>
        <begin position="20"/>
        <end position="48"/>
    </location>
</feature>
<dbReference type="AlphaFoldDB" id="A0A811UZJ5"/>
<evidence type="ECO:0000256" key="2">
    <source>
        <dbReference type="ARBA" id="ARBA00022692"/>
    </source>
</evidence>
<evidence type="ECO:0000256" key="4">
    <source>
        <dbReference type="ARBA" id="ARBA00023136"/>
    </source>
</evidence>
<comment type="subcellular location">
    <subcellularLocation>
        <location evidence="1">Membrane</location>
        <topology evidence="1">Multi-pass membrane protein</topology>
    </subcellularLocation>
</comment>
<protein>
    <submittedName>
        <fullName evidence="7">(Mediterranean fruit fly) hypothetical protein</fullName>
    </submittedName>
</protein>
<keyword evidence="2 5" id="KW-0812">Transmembrane</keyword>
<feature type="transmembrane region" description="Helical" evidence="5">
    <location>
        <begin position="68"/>
        <end position="90"/>
    </location>
</feature>
<dbReference type="Proteomes" id="UP000606786">
    <property type="component" value="Unassembled WGS sequence"/>
</dbReference>
<evidence type="ECO:0000259" key="6">
    <source>
        <dbReference type="Pfam" id="PF01490"/>
    </source>
</evidence>
<evidence type="ECO:0000256" key="3">
    <source>
        <dbReference type="ARBA" id="ARBA00022989"/>
    </source>
</evidence>
<dbReference type="GO" id="GO:0005774">
    <property type="term" value="C:vacuolar membrane"/>
    <property type="evidence" value="ECO:0007669"/>
    <property type="project" value="TreeGrafter"/>
</dbReference>
<sequence length="204" mass="23355">MLNSYIISIEAKMKFPKDYLGLYGLLNMGLGTSLMLYALVAFFGYWRYGERVKDSITSNLPMDELLPRLAKLMFAMAIYLSFALQGYVTIEVCWRRYSEYMTLKQSHPLEYVLRIAIVLGAVLAAVMSSQLVLILSLVGSFSLSYLGLIFPGILDLCLRYSSGFGRYNIYLWQDLFLITFGFFGGVVGTWFSIRDLYTTYQRLL</sequence>
<evidence type="ECO:0000313" key="8">
    <source>
        <dbReference type="Proteomes" id="UP000606786"/>
    </source>
</evidence>
<dbReference type="InterPro" id="IPR013057">
    <property type="entry name" value="AA_transpt_TM"/>
</dbReference>
<accession>A0A811UZJ5</accession>
<organism evidence="7 8">
    <name type="scientific">Ceratitis capitata</name>
    <name type="common">Mediterranean fruit fly</name>
    <name type="synonym">Tephritis capitata</name>
    <dbReference type="NCBI Taxonomy" id="7213"/>
    <lineage>
        <taxon>Eukaryota</taxon>
        <taxon>Metazoa</taxon>
        <taxon>Ecdysozoa</taxon>
        <taxon>Arthropoda</taxon>
        <taxon>Hexapoda</taxon>
        <taxon>Insecta</taxon>
        <taxon>Pterygota</taxon>
        <taxon>Neoptera</taxon>
        <taxon>Endopterygota</taxon>
        <taxon>Diptera</taxon>
        <taxon>Brachycera</taxon>
        <taxon>Muscomorpha</taxon>
        <taxon>Tephritoidea</taxon>
        <taxon>Tephritidae</taxon>
        <taxon>Ceratitis</taxon>
        <taxon>Ceratitis</taxon>
    </lineage>
</organism>
<feature type="transmembrane region" description="Helical" evidence="5">
    <location>
        <begin position="133"/>
        <end position="154"/>
    </location>
</feature>
<dbReference type="GO" id="GO:0015179">
    <property type="term" value="F:L-amino acid transmembrane transporter activity"/>
    <property type="evidence" value="ECO:0007669"/>
    <property type="project" value="TreeGrafter"/>
</dbReference>
<dbReference type="Pfam" id="PF01490">
    <property type="entry name" value="Aa_trans"/>
    <property type="match status" value="1"/>
</dbReference>
<keyword evidence="8" id="KW-1185">Reference proteome</keyword>
<keyword evidence="4 5" id="KW-0472">Membrane</keyword>
<comment type="caution">
    <text evidence="7">The sequence shown here is derived from an EMBL/GenBank/DDBJ whole genome shotgun (WGS) entry which is preliminary data.</text>
</comment>
<dbReference type="OrthoDB" id="1684102at2759"/>
<proteinExistence type="predicted"/>
<dbReference type="PANTHER" id="PTHR22950">
    <property type="entry name" value="AMINO ACID TRANSPORTER"/>
    <property type="match status" value="1"/>
</dbReference>
<evidence type="ECO:0000256" key="1">
    <source>
        <dbReference type="ARBA" id="ARBA00004141"/>
    </source>
</evidence>
<reference evidence="7" key="1">
    <citation type="submission" date="2020-11" db="EMBL/GenBank/DDBJ databases">
        <authorList>
            <person name="Whitehead M."/>
        </authorList>
    </citation>
    <scope>NUCLEOTIDE SEQUENCE</scope>
    <source>
        <strain evidence="7">EGII</strain>
    </source>
</reference>
<evidence type="ECO:0000313" key="7">
    <source>
        <dbReference type="EMBL" id="CAD7002543.1"/>
    </source>
</evidence>
<dbReference type="PANTHER" id="PTHR22950:SF340">
    <property type="entry name" value="AMINO ACID TRANSPORTER TRANSMEMBRANE DOMAIN-CONTAINING PROTEIN-RELATED"/>
    <property type="match status" value="1"/>
</dbReference>
<name>A0A811UZJ5_CERCA</name>
<keyword evidence="3 5" id="KW-1133">Transmembrane helix</keyword>
<feature type="domain" description="Amino acid transporter transmembrane" evidence="6">
    <location>
        <begin position="6"/>
        <end position="193"/>
    </location>
</feature>